<feature type="transmembrane region" description="Helical" evidence="1">
    <location>
        <begin position="169"/>
        <end position="196"/>
    </location>
</feature>
<feature type="transmembrane region" description="Helical" evidence="1">
    <location>
        <begin position="208"/>
        <end position="231"/>
    </location>
</feature>
<feature type="transmembrane region" description="Helical" evidence="1">
    <location>
        <begin position="251"/>
        <end position="270"/>
    </location>
</feature>
<proteinExistence type="predicted"/>
<sequence length="290" mass="33571">ECIKNCGEFICSIIPSCYKKSRYTTWYLVTIGFIQILYGFGQLVLLGFYYKQRHSNQISQHFKILFASCLALWCHSIWAMMATYYYHANLPVITEQILNGLGFLMAYLQQSFYIQTWLRIILILNKMKSEKTVKIVFPIVDTIISLMMVITLIVRAFNGNEQDADFNYYNVVIKIVTTCNALMAVLFLVIGMLILCKLKQYYGFCSKSVQSFIVVSTSFIILTLMRFIALIYKDITGQWIQPQDLFGSLCYFIPDIFSTVIINVMQIGIIKGTFQRSSYSEETPLVNQYQ</sequence>
<evidence type="ECO:0000313" key="2">
    <source>
        <dbReference type="EMBL" id="JAP91330.1"/>
    </source>
</evidence>
<accession>A0A146K354</accession>
<feature type="transmembrane region" description="Helical" evidence="1">
    <location>
        <begin position="135"/>
        <end position="157"/>
    </location>
</feature>
<feature type="non-terminal residue" evidence="2">
    <location>
        <position position="1"/>
    </location>
</feature>
<dbReference type="EMBL" id="GDID01005276">
    <property type="protein sequence ID" value="JAP91330.1"/>
    <property type="molecule type" value="Transcribed_RNA"/>
</dbReference>
<protein>
    <submittedName>
        <fullName evidence="2">Transmembrane domain-containing protein</fullName>
    </submittedName>
</protein>
<keyword evidence="1 2" id="KW-0812">Transmembrane</keyword>
<name>A0A146K354_9EUKA</name>
<feature type="transmembrane region" description="Helical" evidence="1">
    <location>
        <begin position="62"/>
        <end position="85"/>
    </location>
</feature>
<keyword evidence="1" id="KW-1133">Transmembrane helix</keyword>
<keyword evidence="1" id="KW-0472">Membrane</keyword>
<organism evidence="2">
    <name type="scientific">Trepomonas sp. PC1</name>
    <dbReference type="NCBI Taxonomy" id="1076344"/>
    <lineage>
        <taxon>Eukaryota</taxon>
        <taxon>Metamonada</taxon>
        <taxon>Diplomonadida</taxon>
        <taxon>Hexamitidae</taxon>
        <taxon>Hexamitinae</taxon>
        <taxon>Trepomonas</taxon>
    </lineage>
</organism>
<evidence type="ECO:0000256" key="1">
    <source>
        <dbReference type="SAM" id="Phobius"/>
    </source>
</evidence>
<feature type="transmembrane region" description="Helical" evidence="1">
    <location>
        <begin position="97"/>
        <end position="114"/>
    </location>
</feature>
<dbReference type="AlphaFoldDB" id="A0A146K354"/>
<gene>
    <name evidence="2" type="ORF">TPC1_17089</name>
</gene>
<feature type="transmembrane region" description="Helical" evidence="1">
    <location>
        <begin position="26"/>
        <end position="50"/>
    </location>
</feature>
<reference evidence="2" key="1">
    <citation type="submission" date="2015-07" db="EMBL/GenBank/DDBJ databases">
        <title>Adaptation to a free-living lifestyle via gene acquisitions in the diplomonad Trepomonas sp. PC1.</title>
        <authorList>
            <person name="Xu F."/>
            <person name="Jerlstrom-Hultqvist J."/>
            <person name="Kolisko M."/>
            <person name="Simpson A.G.B."/>
            <person name="Roger A.J."/>
            <person name="Svard S.G."/>
            <person name="Andersson J.O."/>
        </authorList>
    </citation>
    <scope>NUCLEOTIDE SEQUENCE</scope>
    <source>
        <strain evidence="2">PC1</strain>
    </source>
</reference>